<dbReference type="AlphaFoldDB" id="A0AA86NP88"/>
<feature type="transmembrane region" description="Helical" evidence="1">
    <location>
        <begin position="70"/>
        <end position="87"/>
    </location>
</feature>
<dbReference type="EMBL" id="CATOUU010000279">
    <property type="protein sequence ID" value="CAI9923258.1"/>
    <property type="molecule type" value="Genomic_DNA"/>
</dbReference>
<keyword evidence="4" id="KW-1185">Reference proteome</keyword>
<reference evidence="3 4" key="2">
    <citation type="submission" date="2024-07" db="EMBL/GenBank/DDBJ databases">
        <authorList>
            <person name="Akdeniz Z."/>
        </authorList>
    </citation>
    <scope>NUCLEOTIDE SEQUENCE [LARGE SCALE GENOMIC DNA]</scope>
</reference>
<feature type="transmembrane region" description="Helical" evidence="1">
    <location>
        <begin position="6"/>
        <end position="24"/>
    </location>
</feature>
<dbReference type="EMBL" id="CAXDID020000012">
    <property type="protein sequence ID" value="CAL5980433.1"/>
    <property type="molecule type" value="Genomic_DNA"/>
</dbReference>
<feature type="transmembrane region" description="Helical" evidence="1">
    <location>
        <begin position="172"/>
        <end position="188"/>
    </location>
</feature>
<dbReference type="Proteomes" id="UP001642409">
    <property type="component" value="Unassembled WGS sequence"/>
</dbReference>
<gene>
    <name evidence="2" type="ORF">HINF_LOCUS10903</name>
    <name evidence="3" type="ORF">HINF_LOCUS6170</name>
</gene>
<keyword evidence="1" id="KW-0812">Transmembrane</keyword>
<reference evidence="2" key="1">
    <citation type="submission" date="2023-06" db="EMBL/GenBank/DDBJ databases">
        <authorList>
            <person name="Kurt Z."/>
        </authorList>
    </citation>
    <scope>NUCLEOTIDE SEQUENCE</scope>
</reference>
<organism evidence="2">
    <name type="scientific">Hexamita inflata</name>
    <dbReference type="NCBI Taxonomy" id="28002"/>
    <lineage>
        <taxon>Eukaryota</taxon>
        <taxon>Metamonada</taxon>
        <taxon>Diplomonadida</taxon>
        <taxon>Hexamitidae</taxon>
        <taxon>Hexamitinae</taxon>
        <taxon>Hexamita</taxon>
    </lineage>
</organism>
<evidence type="ECO:0000313" key="3">
    <source>
        <dbReference type="EMBL" id="CAL5980433.1"/>
    </source>
</evidence>
<comment type="caution">
    <text evidence="2">The sequence shown here is derived from an EMBL/GenBank/DDBJ whole genome shotgun (WGS) entry which is preliminary data.</text>
</comment>
<sequence length="228" mass="26601">MCWSTQASFTFAGLFFLSCLYLLYRNDPRDKLRVMFFAPILIQEFLQGVLWLLMTPEDTPWTCSIMNKRVSMGFVVVHVLPVLKVFKDNIIYKAKNNKHLTICIIVSVIDVALYVIGWILKKLPLCTTVGPHGHQIWNLFEFLELTPKLYAYVYLAVCLTNGFFLEKVDVSFYVELFLLGGSYLYQAVFHHQERLSRWCWSSSVMMIGYVLDPQIVAFVNRKQKDKKE</sequence>
<evidence type="ECO:0000313" key="2">
    <source>
        <dbReference type="EMBL" id="CAI9923258.1"/>
    </source>
</evidence>
<feature type="transmembrane region" description="Helical" evidence="1">
    <location>
        <begin position="99"/>
        <end position="120"/>
    </location>
</feature>
<protein>
    <submittedName>
        <fullName evidence="2">Uncharacterized protein</fullName>
    </submittedName>
</protein>
<feature type="transmembrane region" description="Helical" evidence="1">
    <location>
        <begin position="200"/>
        <end position="219"/>
    </location>
</feature>
<keyword evidence="1" id="KW-0472">Membrane</keyword>
<accession>A0AA86NP88</accession>
<evidence type="ECO:0000313" key="4">
    <source>
        <dbReference type="Proteomes" id="UP001642409"/>
    </source>
</evidence>
<proteinExistence type="predicted"/>
<keyword evidence="1" id="KW-1133">Transmembrane helix</keyword>
<feature type="transmembrane region" description="Helical" evidence="1">
    <location>
        <begin position="36"/>
        <end position="54"/>
    </location>
</feature>
<name>A0AA86NP88_9EUKA</name>
<feature type="transmembrane region" description="Helical" evidence="1">
    <location>
        <begin position="149"/>
        <end position="165"/>
    </location>
</feature>
<evidence type="ECO:0000256" key="1">
    <source>
        <dbReference type="SAM" id="Phobius"/>
    </source>
</evidence>